<dbReference type="OrthoDB" id="7069202at2"/>
<accession>A0A2T4U1H1</accession>
<evidence type="ECO:0000256" key="1">
    <source>
        <dbReference type="ARBA" id="ARBA00009981"/>
    </source>
</evidence>
<dbReference type="InterPro" id="IPR006442">
    <property type="entry name" value="Antitoxin_Phd/YefM"/>
</dbReference>
<dbReference type="PANTHER" id="PTHR33713:SF11">
    <property type="entry name" value="PREVENT-HOST-DEATH FAMILY PROTEIN"/>
    <property type="match status" value="1"/>
</dbReference>
<name>A0A2T4U1H1_9BACT</name>
<dbReference type="Gene3D" id="3.40.1620.10">
    <property type="entry name" value="YefM-like domain"/>
    <property type="match status" value="1"/>
</dbReference>
<reference evidence="3 4" key="1">
    <citation type="submission" date="2017-09" db="EMBL/GenBank/DDBJ databases">
        <title>Bloom of a denitrifying methanotroph, Candidatus Methylomirabilis limnetica, in a deep stratified lake.</title>
        <authorList>
            <person name="Graf J.S."/>
            <person name="Marchant H.K."/>
            <person name="Tienken D."/>
            <person name="Hach P.F."/>
            <person name="Brand A."/>
            <person name="Schubert C.J."/>
            <person name="Kuypers M.M."/>
            <person name="Milucka J."/>
        </authorList>
    </citation>
    <scope>NUCLEOTIDE SEQUENCE [LARGE SCALE GENOMIC DNA]</scope>
    <source>
        <strain evidence="3 4">Zug</strain>
    </source>
</reference>
<dbReference type="PANTHER" id="PTHR33713">
    <property type="entry name" value="ANTITOXIN YAFN-RELATED"/>
    <property type="match status" value="1"/>
</dbReference>
<dbReference type="InterPro" id="IPR051405">
    <property type="entry name" value="phD/YefM_antitoxin"/>
</dbReference>
<dbReference type="SUPFAM" id="SSF143120">
    <property type="entry name" value="YefM-like"/>
    <property type="match status" value="1"/>
</dbReference>
<comment type="similarity">
    <text evidence="1 2">Belongs to the phD/YefM antitoxin family.</text>
</comment>
<organism evidence="3 4">
    <name type="scientific">Candidatus Methylomirabilis limnetica</name>
    <dbReference type="NCBI Taxonomy" id="2033718"/>
    <lineage>
        <taxon>Bacteria</taxon>
        <taxon>Candidatus Methylomirabilota</taxon>
        <taxon>Candidatus Methylomirabilia</taxon>
        <taxon>Candidatus Methylomirabilales</taxon>
        <taxon>Candidatus Methylomirabilaceae</taxon>
        <taxon>Candidatus Methylomirabilis</taxon>
    </lineage>
</organism>
<reference evidence="4" key="2">
    <citation type="journal article" date="2018" name="Environ. Microbiol.">
        <title>Bloom of a denitrifying methanotroph, 'Candidatus Methylomirabilis limnetica', in a deep stratified lake.</title>
        <authorList>
            <person name="Graf J.S."/>
            <person name="Mayr M.J."/>
            <person name="Marchant H.K."/>
            <person name="Tienken D."/>
            <person name="Hach P.F."/>
            <person name="Brand A."/>
            <person name="Schubert C.J."/>
            <person name="Kuypers M.M."/>
            <person name="Milucka J."/>
        </authorList>
    </citation>
    <scope>NUCLEOTIDE SEQUENCE [LARGE SCALE GENOMIC DNA]</scope>
    <source>
        <strain evidence="4">Zug</strain>
    </source>
</reference>
<sequence length="91" mass="10050">MGKLPNLIPITDLRQDAASVLKRVQNTKEPVIITQRGRAAAVMMSTDAYEKAEHDRQLLRLLARGDKEIAAGKGYDLETVMAEADELLAED</sequence>
<dbReference type="Pfam" id="PF02604">
    <property type="entry name" value="PhdYeFM_antitox"/>
    <property type="match status" value="1"/>
</dbReference>
<keyword evidence="4" id="KW-1185">Reference proteome</keyword>
<dbReference type="RefSeq" id="WP_107560957.1">
    <property type="nucleotide sequence ID" value="NZ_NVQC01000007.1"/>
</dbReference>
<dbReference type="InterPro" id="IPR036165">
    <property type="entry name" value="YefM-like_sf"/>
</dbReference>
<comment type="caution">
    <text evidence="3">The sequence shown here is derived from an EMBL/GenBank/DDBJ whole genome shotgun (WGS) entry which is preliminary data.</text>
</comment>
<proteinExistence type="inferred from homology"/>
<protein>
    <recommendedName>
        <fullName evidence="2">Antitoxin</fullName>
    </recommendedName>
</protein>
<dbReference type="NCBIfam" id="TIGR01552">
    <property type="entry name" value="phd_fam"/>
    <property type="match status" value="1"/>
</dbReference>
<gene>
    <name evidence="3" type="ORF">CLG94_00545</name>
</gene>
<dbReference type="EMBL" id="NVQC01000007">
    <property type="protein sequence ID" value="PTL37205.1"/>
    <property type="molecule type" value="Genomic_DNA"/>
</dbReference>
<evidence type="ECO:0000313" key="3">
    <source>
        <dbReference type="EMBL" id="PTL37205.1"/>
    </source>
</evidence>
<evidence type="ECO:0000313" key="4">
    <source>
        <dbReference type="Proteomes" id="UP000241436"/>
    </source>
</evidence>
<comment type="function">
    <text evidence="2">Antitoxin component of a type II toxin-antitoxin (TA) system.</text>
</comment>
<dbReference type="Proteomes" id="UP000241436">
    <property type="component" value="Unassembled WGS sequence"/>
</dbReference>
<dbReference type="AlphaFoldDB" id="A0A2T4U1H1"/>
<evidence type="ECO:0000256" key="2">
    <source>
        <dbReference type="RuleBase" id="RU362080"/>
    </source>
</evidence>